<protein>
    <submittedName>
        <fullName evidence="1">Uncharacterized protein</fullName>
    </submittedName>
</protein>
<proteinExistence type="predicted"/>
<reference evidence="1" key="1">
    <citation type="journal article" date="2015" name="Nature">
        <title>Complex archaea that bridge the gap between prokaryotes and eukaryotes.</title>
        <authorList>
            <person name="Spang A."/>
            <person name="Saw J.H."/>
            <person name="Jorgensen S.L."/>
            <person name="Zaremba-Niedzwiedzka K."/>
            <person name="Martijn J."/>
            <person name="Lind A.E."/>
            <person name="van Eijk R."/>
            <person name="Schleper C."/>
            <person name="Guy L."/>
            <person name="Ettema T.J."/>
        </authorList>
    </citation>
    <scope>NUCLEOTIDE SEQUENCE</scope>
</reference>
<evidence type="ECO:0000313" key="1">
    <source>
        <dbReference type="EMBL" id="KKM73940.1"/>
    </source>
</evidence>
<accession>A0A0F9MB98</accession>
<sequence length="201" mass="21483">MTTEPFEIVAAPFTLWWAATGSTFPDLNDTPASPWAKVGTSGDRNYSEDGVVVAHEQTVELFRALGSTGPVKASRTEEGLLIRITLWDMSLGQYRLALNNNTVATTAAGSGTAGIQTLPIYRGLDVTMIALLVRGDVSPEGASWKSQYEIPYVFESGAPEPVFQKGEPMGLELEFTAVEDPNAASASVRFGNLKVQNAAAI</sequence>
<dbReference type="EMBL" id="LAZR01009220">
    <property type="protein sequence ID" value="KKM73940.1"/>
    <property type="molecule type" value="Genomic_DNA"/>
</dbReference>
<gene>
    <name evidence="1" type="ORF">LCGC14_1405350</name>
</gene>
<name>A0A0F9MB98_9ZZZZ</name>
<dbReference type="AlphaFoldDB" id="A0A0F9MB98"/>
<comment type="caution">
    <text evidence="1">The sequence shown here is derived from an EMBL/GenBank/DDBJ whole genome shotgun (WGS) entry which is preliminary data.</text>
</comment>
<organism evidence="1">
    <name type="scientific">marine sediment metagenome</name>
    <dbReference type="NCBI Taxonomy" id="412755"/>
    <lineage>
        <taxon>unclassified sequences</taxon>
        <taxon>metagenomes</taxon>
        <taxon>ecological metagenomes</taxon>
    </lineage>
</organism>